<dbReference type="SUPFAM" id="SSF54593">
    <property type="entry name" value="Glyoxalase/Bleomycin resistance protein/Dihydroxybiphenyl dioxygenase"/>
    <property type="match status" value="1"/>
</dbReference>
<dbReference type="Pfam" id="PF00903">
    <property type="entry name" value="Glyoxalase"/>
    <property type="match status" value="1"/>
</dbReference>
<protein>
    <submittedName>
        <fullName evidence="2">VOC family protein</fullName>
    </submittedName>
</protein>
<organism evidence="2 3">
    <name type="scientific">Hwanghaeella grinnelliae</name>
    <dbReference type="NCBI Taxonomy" id="2500179"/>
    <lineage>
        <taxon>Bacteria</taxon>
        <taxon>Pseudomonadati</taxon>
        <taxon>Pseudomonadota</taxon>
        <taxon>Alphaproteobacteria</taxon>
        <taxon>Rhodospirillales</taxon>
        <taxon>Rhodospirillaceae</taxon>
        <taxon>Hwanghaeella</taxon>
    </lineage>
</organism>
<dbReference type="PANTHER" id="PTHR36503">
    <property type="entry name" value="BLR2520 PROTEIN"/>
    <property type="match status" value="1"/>
</dbReference>
<dbReference type="PANTHER" id="PTHR36503:SF3">
    <property type="entry name" value="BLR0126 PROTEIN"/>
    <property type="match status" value="1"/>
</dbReference>
<name>A0A3S2VN39_9PROT</name>
<dbReference type="InterPro" id="IPR037523">
    <property type="entry name" value="VOC_core"/>
</dbReference>
<feature type="domain" description="VOC" evidence="1">
    <location>
        <begin position="2"/>
        <end position="117"/>
    </location>
</feature>
<dbReference type="Gene3D" id="3.10.180.10">
    <property type="entry name" value="2,3-Dihydroxybiphenyl 1,2-Dioxygenase, domain 1"/>
    <property type="match status" value="1"/>
</dbReference>
<dbReference type="CDD" id="cd06587">
    <property type="entry name" value="VOC"/>
    <property type="match status" value="1"/>
</dbReference>
<comment type="caution">
    <text evidence="2">The sequence shown here is derived from an EMBL/GenBank/DDBJ whole genome shotgun (WGS) entry which is preliminary data.</text>
</comment>
<evidence type="ECO:0000259" key="1">
    <source>
        <dbReference type="PROSITE" id="PS51819"/>
    </source>
</evidence>
<gene>
    <name evidence="2" type="ORF">EOI86_16875</name>
</gene>
<dbReference type="AlphaFoldDB" id="A0A3S2VN39"/>
<dbReference type="InterPro" id="IPR029068">
    <property type="entry name" value="Glyas_Bleomycin-R_OHBP_Dase"/>
</dbReference>
<keyword evidence="3" id="KW-1185">Reference proteome</keyword>
<evidence type="ECO:0000313" key="3">
    <source>
        <dbReference type="Proteomes" id="UP000287447"/>
    </source>
</evidence>
<dbReference type="EMBL" id="SADE01000002">
    <property type="protein sequence ID" value="RVU36836.1"/>
    <property type="molecule type" value="Genomic_DNA"/>
</dbReference>
<reference evidence="3" key="1">
    <citation type="submission" date="2019-01" db="EMBL/GenBank/DDBJ databases">
        <title>Gri0909 isolated from a small marine red alga.</title>
        <authorList>
            <person name="Kim J."/>
            <person name="Jeong S.E."/>
            <person name="Jeon C.O."/>
        </authorList>
    </citation>
    <scope>NUCLEOTIDE SEQUENCE [LARGE SCALE GENOMIC DNA]</scope>
    <source>
        <strain evidence="3">Gri0909</strain>
    </source>
</reference>
<sequence>MFDEQITFLYVADMDRAAAFYGEVLKLPLVLVQPAGCRIYRTGPGAFIGLCAAREDKGPGGDGVVLCLVTQDVDNRFEQLSKAGVDCDGPPRLNPNYGIYHFYFRDPDGYLLEIQRFEKQNWAG</sequence>
<proteinExistence type="predicted"/>
<dbReference type="Proteomes" id="UP000287447">
    <property type="component" value="Unassembled WGS sequence"/>
</dbReference>
<dbReference type="RefSeq" id="WP_127766312.1">
    <property type="nucleotide sequence ID" value="NZ_SADE01000002.1"/>
</dbReference>
<evidence type="ECO:0000313" key="2">
    <source>
        <dbReference type="EMBL" id="RVU36836.1"/>
    </source>
</evidence>
<dbReference type="InterPro" id="IPR004360">
    <property type="entry name" value="Glyas_Fos-R_dOase_dom"/>
</dbReference>
<dbReference type="PROSITE" id="PS51819">
    <property type="entry name" value="VOC"/>
    <property type="match status" value="1"/>
</dbReference>
<accession>A0A3S2VN39</accession>
<dbReference type="OrthoDB" id="9812656at2"/>